<organism evidence="2 3">
    <name type="scientific">Pseudopithomyces chartarum</name>
    <dbReference type="NCBI Taxonomy" id="1892770"/>
    <lineage>
        <taxon>Eukaryota</taxon>
        <taxon>Fungi</taxon>
        <taxon>Dikarya</taxon>
        <taxon>Ascomycota</taxon>
        <taxon>Pezizomycotina</taxon>
        <taxon>Dothideomycetes</taxon>
        <taxon>Pleosporomycetidae</taxon>
        <taxon>Pleosporales</taxon>
        <taxon>Massarineae</taxon>
        <taxon>Didymosphaeriaceae</taxon>
        <taxon>Pseudopithomyces</taxon>
    </lineage>
</organism>
<feature type="compositionally biased region" description="Polar residues" evidence="1">
    <location>
        <begin position="503"/>
        <end position="512"/>
    </location>
</feature>
<gene>
    <name evidence="2" type="ORF">GRF29_1536g1454071</name>
</gene>
<evidence type="ECO:0000256" key="1">
    <source>
        <dbReference type="SAM" id="MobiDB-lite"/>
    </source>
</evidence>
<evidence type="ECO:0008006" key="4">
    <source>
        <dbReference type="Google" id="ProtNLM"/>
    </source>
</evidence>
<dbReference type="Proteomes" id="UP001280581">
    <property type="component" value="Unassembled WGS sequence"/>
</dbReference>
<reference evidence="2 3" key="1">
    <citation type="submission" date="2021-02" db="EMBL/GenBank/DDBJ databases">
        <title>Genome assembly of Pseudopithomyces chartarum.</title>
        <authorList>
            <person name="Jauregui R."/>
            <person name="Singh J."/>
            <person name="Voisey C."/>
        </authorList>
    </citation>
    <scope>NUCLEOTIDE SEQUENCE [LARGE SCALE GENOMIC DNA]</scope>
    <source>
        <strain evidence="2 3">AGR01</strain>
    </source>
</reference>
<feature type="region of interest" description="Disordered" evidence="1">
    <location>
        <begin position="596"/>
        <end position="618"/>
    </location>
</feature>
<accession>A0AAN6LLM5</accession>
<dbReference type="PANTHER" id="PTHR37287:SF1">
    <property type="entry name" value="INO EIGHTY SUBUNIT 1"/>
    <property type="match status" value="1"/>
</dbReference>
<evidence type="ECO:0000313" key="2">
    <source>
        <dbReference type="EMBL" id="KAK3197349.1"/>
    </source>
</evidence>
<dbReference type="AlphaFoldDB" id="A0AAN6LLM5"/>
<feature type="compositionally biased region" description="Basic and acidic residues" evidence="1">
    <location>
        <begin position="428"/>
        <end position="441"/>
    </location>
</feature>
<protein>
    <recommendedName>
        <fullName evidence="4">Ino eighty subunit 1</fullName>
    </recommendedName>
</protein>
<feature type="compositionally biased region" description="Acidic residues" evidence="1">
    <location>
        <begin position="708"/>
        <end position="717"/>
    </location>
</feature>
<dbReference type="GO" id="GO:0031011">
    <property type="term" value="C:Ino80 complex"/>
    <property type="evidence" value="ECO:0007669"/>
    <property type="project" value="InterPro"/>
</dbReference>
<dbReference type="PANTHER" id="PTHR37287">
    <property type="entry name" value="INO EIGHTY SUBUNIT 1"/>
    <property type="match status" value="1"/>
</dbReference>
<feature type="compositionally biased region" description="Acidic residues" evidence="1">
    <location>
        <begin position="686"/>
        <end position="701"/>
    </location>
</feature>
<comment type="caution">
    <text evidence="2">The sequence shown here is derived from an EMBL/GenBank/DDBJ whole genome shotgun (WGS) entry which is preliminary data.</text>
</comment>
<feature type="compositionally biased region" description="Pro residues" evidence="1">
    <location>
        <begin position="34"/>
        <end position="43"/>
    </location>
</feature>
<feature type="region of interest" description="Disordered" evidence="1">
    <location>
        <begin position="1"/>
        <end position="63"/>
    </location>
</feature>
<dbReference type="EMBL" id="WVTA01000021">
    <property type="protein sequence ID" value="KAK3197349.1"/>
    <property type="molecule type" value="Genomic_DNA"/>
</dbReference>
<sequence>MDATSSSARDEPDSRNSLRHILAAEPGAMDETKPTPPSMPNTPGPDESEAGQGDSEDGPKSQRPYYTATAATTRRNANGSVSSVYSGNKIRHLKKDDGIPLWRKDIQYDFLKHVFDDEQPVFSKMDGDKGFTFADIYLDAMAKSSKCSKILKDKLLTERPAAVNMAMVCLLVNVGRMNTTLNFFPEMRAQLRTYHSIPSLQAHQDPNAYKQLQDAPRLKSILKGATEDTEQPSTIEDIMAKSIPRTNPVNLIFVLSQYAPKISEVHFQPPRDFFDLVMRSNLSSRSRATAFLWLMWWYLESDFSKEDALNNPFGPGQYGAADEAVPSSLPIKCPPFEFLTPEQEALENVDTPEEEEFGEQKRKERAVILASDMAPVVTGPKRTNKKAFNQNPVFSVVADDGVSTPGRDRQSPSHGSARGRGSKLARSLMERDYGSDTDRTRSASPPGSVYNTAKKGTPNMRINTLLNEDGPVSTPASKGPGRGNWSRKAGSAARGFKSRLDAANSQDGQSPSGHAPTFSGPHGFYLPLNGSDPTHKRTRPLTQHQLAVEQYRRRRVDVILDRGVRKEYKLAAKRRQARAPLLRAWIRCKGIKDGYDSEEDASDVYPQDSEGRNHRGELPPLLTGLVPLRFGGEEDDYGEECYYRAKMLNRVMRRMDRWNDKKGGVRSKSKGSSRYAENADGRMNGEDDFADEDEEMQDADDMERRDDSDEDEDEDERVYDRHTLPPLPQYD</sequence>
<name>A0AAN6LLM5_9PLEO</name>
<dbReference type="InterPro" id="IPR038014">
    <property type="entry name" value="Ies1"/>
</dbReference>
<feature type="region of interest" description="Disordered" evidence="1">
    <location>
        <begin position="660"/>
        <end position="731"/>
    </location>
</feature>
<evidence type="ECO:0000313" key="3">
    <source>
        <dbReference type="Proteomes" id="UP001280581"/>
    </source>
</evidence>
<feature type="region of interest" description="Disordered" evidence="1">
    <location>
        <begin position="397"/>
        <end position="522"/>
    </location>
</feature>
<keyword evidence="3" id="KW-1185">Reference proteome</keyword>
<proteinExistence type="predicted"/>
<feature type="compositionally biased region" description="Polar residues" evidence="1">
    <location>
        <begin position="442"/>
        <end position="451"/>
    </location>
</feature>